<dbReference type="AlphaFoldDB" id="A0A4Y2X2X7"/>
<name>A0A4Y2X2X7_ARAVE</name>
<feature type="compositionally biased region" description="Polar residues" evidence="1">
    <location>
        <begin position="29"/>
        <end position="41"/>
    </location>
</feature>
<sequence length="75" mass="7973">MHFQNKFFTWFVGIDAFGLKFDSEIRNCSSGTSSPGLSLQDGNVPGFNESSTETTPGNQGDLPGAPEARSISISS</sequence>
<evidence type="ECO:0000313" key="2">
    <source>
        <dbReference type="EMBL" id="GBO43911.1"/>
    </source>
</evidence>
<evidence type="ECO:0000256" key="1">
    <source>
        <dbReference type="SAM" id="MobiDB-lite"/>
    </source>
</evidence>
<organism evidence="2 3">
    <name type="scientific">Araneus ventricosus</name>
    <name type="common">Orbweaver spider</name>
    <name type="synonym">Epeira ventricosa</name>
    <dbReference type="NCBI Taxonomy" id="182803"/>
    <lineage>
        <taxon>Eukaryota</taxon>
        <taxon>Metazoa</taxon>
        <taxon>Ecdysozoa</taxon>
        <taxon>Arthropoda</taxon>
        <taxon>Chelicerata</taxon>
        <taxon>Arachnida</taxon>
        <taxon>Araneae</taxon>
        <taxon>Araneomorphae</taxon>
        <taxon>Entelegynae</taxon>
        <taxon>Araneoidea</taxon>
        <taxon>Araneidae</taxon>
        <taxon>Araneus</taxon>
    </lineage>
</organism>
<protein>
    <submittedName>
        <fullName evidence="2">Uncharacterized protein</fullName>
    </submittedName>
</protein>
<reference evidence="2 3" key="1">
    <citation type="journal article" date="2019" name="Sci. Rep.">
        <title>Orb-weaving spider Araneus ventricosus genome elucidates the spidroin gene catalogue.</title>
        <authorList>
            <person name="Kono N."/>
            <person name="Nakamura H."/>
            <person name="Ohtoshi R."/>
            <person name="Moran D.A.P."/>
            <person name="Shinohara A."/>
            <person name="Yoshida Y."/>
            <person name="Fujiwara M."/>
            <person name="Mori M."/>
            <person name="Tomita M."/>
            <person name="Arakawa K."/>
        </authorList>
    </citation>
    <scope>NUCLEOTIDE SEQUENCE [LARGE SCALE GENOMIC DNA]</scope>
</reference>
<keyword evidence="3" id="KW-1185">Reference proteome</keyword>
<gene>
    <name evidence="2" type="ORF">AVEN_197880_1</name>
</gene>
<dbReference type="EMBL" id="BGPR01070479">
    <property type="protein sequence ID" value="GBO43911.1"/>
    <property type="molecule type" value="Genomic_DNA"/>
</dbReference>
<feature type="region of interest" description="Disordered" evidence="1">
    <location>
        <begin position="29"/>
        <end position="75"/>
    </location>
</feature>
<accession>A0A4Y2X2X7</accession>
<feature type="compositionally biased region" description="Polar residues" evidence="1">
    <location>
        <begin position="48"/>
        <end position="58"/>
    </location>
</feature>
<evidence type="ECO:0000313" key="3">
    <source>
        <dbReference type="Proteomes" id="UP000499080"/>
    </source>
</evidence>
<dbReference type="Proteomes" id="UP000499080">
    <property type="component" value="Unassembled WGS sequence"/>
</dbReference>
<comment type="caution">
    <text evidence="2">The sequence shown here is derived from an EMBL/GenBank/DDBJ whole genome shotgun (WGS) entry which is preliminary data.</text>
</comment>
<proteinExistence type="predicted"/>